<feature type="compositionally biased region" description="Low complexity" evidence="1">
    <location>
        <begin position="335"/>
        <end position="348"/>
    </location>
</feature>
<dbReference type="AlphaFoldDB" id="A0A9W8G8V6"/>
<gene>
    <name evidence="2" type="ORF">GGI25_003326</name>
</gene>
<organism evidence="2 3">
    <name type="scientific">Coemansia spiralis</name>
    <dbReference type="NCBI Taxonomy" id="417178"/>
    <lineage>
        <taxon>Eukaryota</taxon>
        <taxon>Fungi</taxon>
        <taxon>Fungi incertae sedis</taxon>
        <taxon>Zoopagomycota</taxon>
        <taxon>Kickxellomycotina</taxon>
        <taxon>Kickxellomycetes</taxon>
        <taxon>Kickxellales</taxon>
        <taxon>Kickxellaceae</taxon>
        <taxon>Coemansia</taxon>
    </lineage>
</organism>
<feature type="region of interest" description="Disordered" evidence="1">
    <location>
        <begin position="1"/>
        <end position="20"/>
    </location>
</feature>
<evidence type="ECO:0000313" key="2">
    <source>
        <dbReference type="EMBL" id="KAJ2677106.1"/>
    </source>
</evidence>
<evidence type="ECO:0000313" key="3">
    <source>
        <dbReference type="Proteomes" id="UP001151518"/>
    </source>
</evidence>
<feature type="region of interest" description="Disordered" evidence="1">
    <location>
        <begin position="195"/>
        <end position="219"/>
    </location>
</feature>
<feature type="compositionally biased region" description="Polar residues" evidence="1">
    <location>
        <begin position="234"/>
        <end position="255"/>
    </location>
</feature>
<feature type="region of interest" description="Disordered" evidence="1">
    <location>
        <begin position="232"/>
        <end position="311"/>
    </location>
</feature>
<name>A0A9W8G8V6_9FUNG</name>
<proteinExistence type="predicted"/>
<sequence length="875" mass="93109">MAPSLINMAPADVSEHGPDAMHRHTPIAVAKLISEDMDTAFSPLSSSTITIASLGSSLGLNMHIGGKADGEKKNSSDSGKGFDITGKNTKLFDTDMAATSISSGSSVRSASSASSTDIHTSLANNATSSDERDLGVGSNMDTYSSPSASESMSPGAASPLSSSSSRMSGCLAELPKATMRSVSVDYTRAYASQHQTPHALSLQPQTQPQSTAPSVGASSLARKSFAQRLLNPLTRRQPTPSSSLDGDCSNAGSSESGKKENAAARLTGSATFPIEAKTEGNASKNKMETSTESVGMEKQPQQLDNESKENLPYLGAPASALATAAAATTVPASTTALPIPREQLQQRQRSQKQPHRSIQAKSLDIGRDLLAQARGPFNRRMMQRTKREDAIYGSKDNGSLAPVVGPARFQVLSRSLASRLGFSSTLAARRRPGDLRFIIAPHTRLPEVLEVIDCEEMIPVYRKISKSGKSWHETFHEVDLEAESAMPEFGLYAEGDDPAMMSDYEMAMALGLPYPGVAFANNYGSVSSNHSSRPDSLRNGTASLYYNGGYSGMAAPTPGIYSRGSTGLALSGSSGQYQQQGMARLGATASCTTFQTMASSSISCDNRPQQQQNLRQPQQHEIAMADAPMALSNPSTVSFVNAGTVRMGRASTSVGIFGVGSGTMASMYGFSASNGGTGTSMLERGLLWEALTPYPNQFPLHIKDARTVIDTVSLASLVLDRHNFCYRFQLGTTRMRWTAKRVKRSQLALECYVRNVLVAEIFVDYEKGYSPYNVPATTSSKQKRQQPVANAASHVIDSEVSSGSSTPFSHVASDDMGNFAGRVESSATAVLPEDGTYPVVTILPAAFAQLASFDETVVESFIIFSGMQMLECLHL</sequence>
<feature type="region of interest" description="Disordered" evidence="1">
    <location>
        <begin position="335"/>
        <end position="361"/>
    </location>
</feature>
<accession>A0A9W8G8V6</accession>
<feature type="compositionally biased region" description="Polar residues" evidence="1">
    <location>
        <begin position="280"/>
        <end position="304"/>
    </location>
</feature>
<comment type="caution">
    <text evidence="2">The sequence shown here is derived from an EMBL/GenBank/DDBJ whole genome shotgun (WGS) entry which is preliminary data.</text>
</comment>
<reference evidence="2" key="1">
    <citation type="submission" date="2022-07" db="EMBL/GenBank/DDBJ databases">
        <title>Phylogenomic reconstructions and comparative analyses of Kickxellomycotina fungi.</title>
        <authorList>
            <person name="Reynolds N.K."/>
            <person name="Stajich J.E."/>
            <person name="Barry K."/>
            <person name="Grigoriev I.V."/>
            <person name="Crous P."/>
            <person name="Smith M.E."/>
        </authorList>
    </citation>
    <scope>NUCLEOTIDE SEQUENCE</scope>
    <source>
        <strain evidence="2">NRRL 3115</strain>
    </source>
</reference>
<dbReference type="EMBL" id="JANBTW010000035">
    <property type="protein sequence ID" value="KAJ2677106.1"/>
    <property type="molecule type" value="Genomic_DNA"/>
</dbReference>
<feature type="compositionally biased region" description="Low complexity" evidence="1">
    <location>
        <begin position="144"/>
        <end position="167"/>
    </location>
</feature>
<protein>
    <submittedName>
        <fullName evidence="2">Uncharacterized protein</fullName>
    </submittedName>
</protein>
<dbReference type="OrthoDB" id="5579826at2759"/>
<evidence type="ECO:0000256" key="1">
    <source>
        <dbReference type="SAM" id="MobiDB-lite"/>
    </source>
</evidence>
<feature type="compositionally biased region" description="Low complexity" evidence="1">
    <location>
        <begin position="199"/>
        <end position="214"/>
    </location>
</feature>
<dbReference type="Proteomes" id="UP001151518">
    <property type="component" value="Unassembled WGS sequence"/>
</dbReference>
<feature type="region of interest" description="Disordered" evidence="1">
    <location>
        <begin position="121"/>
        <end position="167"/>
    </location>
</feature>